<protein>
    <submittedName>
        <fullName evidence="3 4">Uncharacterized protein</fullName>
    </submittedName>
</protein>
<feature type="region of interest" description="Disordered" evidence="1">
    <location>
        <begin position="1"/>
        <end position="73"/>
    </location>
</feature>
<evidence type="ECO:0000313" key="2">
    <source>
        <dbReference type="Proteomes" id="UP000887540"/>
    </source>
</evidence>
<name>A0A914EA41_9BILA</name>
<evidence type="ECO:0000313" key="4">
    <source>
        <dbReference type="WBParaSite" id="ACRNAN_scaffold6396.g32025.t1"/>
    </source>
</evidence>
<feature type="compositionally biased region" description="Basic and acidic residues" evidence="1">
    <location>
        <begin position="26"/>
        <end position="36"/>
    </location>
</feature>
<evidence type="ECO:0000313" key="3">
    <source>
        <dbReference type="WBParaSite" id="ACRNAN_scaffold4798.g27803.t1"/>
    </source>
</evidence>
<feature type="compositionally biased region" description="Polar residues" evidence="1">
    <location>
        <begin position="37"/>
        <end position="53"/>
    </location>
</feature>
<dbReference type="Proteomes" id="UP000887540">
    <property type="component" value="Unplaced"/>
</dbReference>
<reference evidence="3 4" key="1">
    <citation type="submission" date="2022-11" db="UniProtKB">
        <authorList>
            <consortium name="WormBaseParasite"/>
        </authorList>
    </citation>
    <scope>IDENTIFICATION</scope>
</reference>
<organism evidence="2 4">
    <name type="scientific">Acrobeloides nanus</name>
    <dbReference type="NCBI Taxonomy" id="290746"/>
    <lineage>
        <taxon>Eukaryota</taxon>
        <taxon>Metazoa</taxon>
        <taxon>Ecdysozoa</taxon>
        <taxon>Nematoda</taxon>
        <taxon>Chromadorea</taxon>
        <taxon>Rhabditida</taxon>
        <taxon>Tylenchina</taxon>
        <taxon>Cephalobomorpha</taxon>
        <taxon>Cephaloboidea</taxon>
        <taxon>Cephalobidae</taxon>
        <taxon>Acrobeloides</taxon>
    </lineage>
</organism>
<proteinExistence type="predicted"/>
<dbReference type="AlphaFoldDB" id="A0A914EA41"/>
<dbReference type="WBParaSite" id="ACRNAN_scaffold6396.g32025.t1">
    <property type="protein sequence ID" value="ACRNAN_scaffold6396.g32025.t1"/>
    <property type="gene ID" value="ACRNAN_scaffold6396.g32025"/>
</dbReference>
<keyword evidence="2" id="KW-1185">Reference proteome</keyword>
<evidence type="ECO:0000256" key="1">
    <source>
        <dbReference type="SAM" id="MobiDB-lite"/>
    </source>
</evidence>
<feature type="compositionally biased region" description="Polar residues" evidence="1">
    <location>
        <begin position="60"/>
        <end position="73"/>
    </location>
</feature>
<dbReference type="WBParaSite" id="ACRNAN_scaffold4798.g27803.t1">
    <property type="protein sequence ID" value="ACRNAN_scaffold4798.g27803.t1"/>
    <property type="gene ID" value="ACRNAN_scaffold4798.g27803"/>
</dbReference>
<accession>A0A914EA41</accession>
<sequence>MGQIQTFLKSTRGEFERLENSSTPAPKEKKQLDDPRSPTTEVNRTPIETSCSTPAKLESDSPSTHLLSKGSKSLRQRLLERRFLGSERT</sequence>